<reference evidence="1" key="2">
    <citation type="journal article" date="2015" name="Data Brief">
        <title>Shoot transcriptome of the giant reed, Arundo donax.</title>
        <authorList>
            <person name="Barrero R.A."/>
            <person name="Guerrero F.D."/>
            <person name="Moolhuijzen P."/>
            <person name="Goolsby J.A."/>
            <person name="Tidwell J."/>
            <person name="Bellgard S.E."/>
            <person name="Bellgard M.I."/>
        </authorList>
    </citation>
    <scope>NUCLEOTIDE SEQUENCE</scope>
    <source>
        <tissue evidence="1">Shoot tissue taken approximately 20 cm above the soil surface</tissue>
    </source>
</reference>
<name>A0A0A9E307_ARUDO</name>
<dbReference type="PANTHER" id="PTHR13690:SF78">
    <property type="entry name" value="BZIP TRANSCRIPTION FACTOR FAMILY PROTEIN, EXPRESSED"/>
    <property type="match status" value="1"/>
</dbReference>
<sequence length="78" mass="9060">MEQQAQLRDALNEALTAEVQRLKLGDTSSSSNLPQQMQLRCQNQMLELHKQQQKGEQIPFYQLEQREQNGAARNHEPK</sequence>
<dbReference type="GO" id="GO:0005634">
    <property type="term" value="C:nucleus"/>
    <property type="evidence" value="ECO:0007669"/>
    <property type="project" value="TreeGrafter"/>
</dbReference>
<reference evidence="1" key="1">
    <citation type="submission" date="2014-09" db="EMBL/GenBank/DDBJ databases">
        <authorList>
            <person name="Magalhaes I.L.F."/>
            <person name="Oliveira U."/>
            <person name="Santos F.R."/>
            <person name="Vidigal T.H.D.A."/>
            <person name="Brescovit A.D."/>
            <person name="Santos A.J."/>
        </authorList>
    </citation>
    <scope>NUCLEOTIDE SEQUENCE</scope>
    <source>
        <tissue evidence="1">Shoot tissue taken approximately 20 cm above the soil surface</tissue>
    </source>
</reference>
<dbReference type="PANTHER" id="PTHR13690">
    <property type="entry name" value="TRANSCRIPTION FACTOR POSF21-RELATED"/>
    <property type="match status" value="1"/>
</dbReference>
<evidence type="ECO:0000313" key="1">
    <source>
        <dbReference type="EMBL" id="JAD94436.1"/>
    </source>
</evidence>
<organism evidence="1">
    <name type="scientific">Arundo donax</name>
    <name type="common">Giant reed</name>
    <name type="synonym">Donax arundinaceus</name>
    <dbReference type="NCBI Taxonomy" id="35708"/>
    <lineage>
        <taxon>Eukaryota</taxon>
        <taxon>Viridiplantae</taxon>
        <taxon>Streptophyta</taxon>
        <taxon>Embryophyta</taxon>
        <taxon>Tracheophyta</taxon>
        <taxon>Spermatophyta</taxon>
        <taxon>Magnoliopsida</taxon>
        <taxon>Liliopsida</taxon>
        <taxon>Poales</taxon>
        <taxon>Poaceae</taxon>
        <taxon>PACMAD clade</taxon>
        <taxon>Arundinoideae</taxon>
        <taxon>Arundineae</taxon>
        <taxon>Arundo</taxon>
    </lineage>
</organism>
<dbReference type="AlphaFoldDB" id="A0A0A9E307"/>
<dbReference type="GO" id="GO:0003700">
    <property type="term" value="F:DNA-binding transcription factor activity"/>
    <property type="evidence" value="ECO:0007669"/>
    <property type="project" value="TreeGrafter"/>
</dbReference>
<proteinExistence type="predicted"/>
<accession>A0A0A9E307</accession>
<protein>
    <submittedName>
        <fullName evidence="1">Uncharacterized protein</fullName>
    </submittedName>
</protein>
<dbReference type="EMBL" id="GBRH01203459">
    <property type="protein sequence ID" value="JAD94436.1"/>
    <property type="molecule type" value="Transcribed_RNA"/>
</dbReference>